<dbReference type="NCBIfam" id="TIGR01730">
    <property type="entry name" value="RND_mfp"/>
    <property type="match status" value="1"/>
</dbReference>
<feature type="domain" description="Multidrug resistance protein MdtA-like beta-barrel" evidence="12">
    <location>
        <begin position="228"/>
        <end position="314"/>
    </location>
</feature>
<dbReference type="PANTHER" id="PTHR30469:SF33">
    <property type="entry name" value="SLR1207 PROTEIN"/>
    <property type="match status" value="1"/>
</dbReference>
<dbReference type="STRING" id="728005.SAMN04488059_104150"/>
<dbReference type="Pfam" id="PF25876">
    <property type="entry name" value="HH_MFP_RND"/>
    <property type="match status" value="1"/>
</dbReference>
<feature type="transmembrane region" description="Helical" evidence="9">
    <location>
        <begin position="12"/>
        <end position="32"/>
    </location>
</feature>
<feature type="coiled-coil region" evidence="7">
    <location>
        <begin position="114"/>
        <end position="186"/>
    </location>
</feature>
<dbReference type="Proteomes" id="UP000182258">
    <property type="component" value="Unassembled WGS sequence"/>
</dbReference>
<feature type="domain" description="Multidrug resistance protein MdtA-like barrel-sandwich hybrid" evidence="11">
    <location>
        <begin position="68"/>
        <end position="221"/>
    </location>
</feature>
<dbReference type="GO" id="GO:0015562">
    <property type="term" value="F:efflux transmembrane transporter activity"/>
    <property type="evidence" value="ECO:0007669"/>
    <property type="project" value="TreeGrafter"/>
</dbReference>
<keyword evidence="6 9" id="KW-0472">Membrane</keyword>
<evidence type="ECO:0000256" key="1">
    <source>
        <dbReference type="ARBA" id="ARBA00004236"/>
    </source>
</evidence>
<dbReference type="InterPro" id="IPR058626">
    <property type="entry name" value="MdtA-like_b-barrel"/>
</dbReference>
<gene>
    <name evidence="13" type="ORF">SAMN04488059_104150</name>
</gene>
<keyword evidence="3" id="KW-1003">Cell membrane</keyword>
<dbReference type="InterPro" id="IPR058625">
    <property type="entry name" value="MdtA-like_BSH"/>
</dbReference>
<dbReference type="GO" id="GO:1990961">
    <property type="term" value="P:xenobiotic detoxification by transmembrane export across the plasma membrane"/>
    <property type="evidence" value="ECO:0007669"/>
    <property type="project" value="InterPro"/>
</dbReference>
<dbReference type="Gene3D" id="2.40.420.20">
    <property type="match status" value="1"/>
</dbReference>
<dbReference type="InterPro" id="IPR058624">
    <property type="entry name" value="MdtA-like_HH"/>
</dbReference>
<dbReference type="InterPro" id="IPR006143">
    <property type="entry name" value="RND_pump_MFP"/>
</dbReference>
<evidence type="ECO:0000256" key="6">
    <source>
        <dbReference type="ARBA" id="ARBA00023136"/>
    </source>
</evidence>
<dbReference type="PANTHER" id="PTHR30469">
    <property type="entry name" value="MULTIDRUG RESISTANCE PROTEIN MDTA"/>
    <property type="match status" value="1"/>
</dbReference>
<dbReference type="GO" id="GO:1990281">
    <property type="term" value="C:efflux pump complex"/>
    <property type="evidence" value="ECO:0007669"/>
    <property type="project" value="TreeGrafter"/>
</dbReference>
<comment type="similarity">
    <text evidence="2">Belongs to the membrane fusion protein (MFP) (TC 8.A.1) family.</text>
</comment>
<evidence type="ECO:0000256" key="8">
    <source>
        <dbReference type="SAM" id="MobiDB-lite"/>
    </source>
</evidence>
<dbReference type="Gene3D" id="2.40.30.170">
    <property type="match status" value="1"/>
</dbReference>
<dbReference type="Gene3D" id="6.10.140.1990">
    <property type="match status" value="1"/>
</dbReference>
<feature type="compositionally biased region" description="Gly residues" evidence="8">
    <location>
        <begin position="389"/>
        <end position="409"/>
    </location>
</feature>
<reference evidence="13 14" key="1">
    <citation type="submission" date="2016-10" db="EMBL/GenBank/DDBJ databases">
        <authorList>
            <person name="de Groot N.N."/>
        </authorList>
    </citation>
    <scope>NUCLEOTIDE SEQUENCE [LARGE SCALE GENOMIC DNA]</scope>
    <source>
        <strain evidence="13 14">CGMCC 1.10210</strain>
    </source>
</reference>
<sequence length="409" mass="42999">MIAGFCGLKSFLKWLLMLVVVAGACGGAWWYFMVQPEAAIVPNTVPVERDSIEQTVLASGVLQANSLVAVGAEVSGRIDSVHVSLGQRVEKGDLIVEIDSLDQENAVKTAQAVLAGIEAQKRNQQASLAKAEAAFSRNQQLNANSLVSQTDLETAQAAVDSALAQIDQLDAQITQSELSVESAELNLARTKIVAPSDGTIVALLVEAGQTVNANQTIPTIVKIADLDTMVIKAEISEADVVRVAAGQRVYFTILGEPDVQIDAKLREVEPAPTSIGSDTASTDTAIYYNGLFDVPNPDHKLRISMTAQVTIVLDEVENALVLSSALVTRRDPEGNAMVMVYDPATLVQEPRRIEVGLNNNVVAEIKSGLEEGEQVVSNVASSARATGGQPSGGFGGIPGIGGGGFGGRR</sequence>
<dbReference type="OrthoDB" id="9791520at2"/>
<evidence type="ECO:0000256" key="2">
    <source>
        <dbReference type="ARBA" id="ARBA00009477"/>
    </source>
</evidence>
<dbReference type="Gene3D" id="2.40.50.100">
    <property type="match status" value="1"/>
</dbReference>
<dbReference type="AlphaFoldDB" id="A0A1I1IU69"/>
<evidence type="ECO:0000259" key="10">
    <source>
        <dbReference type="Pfam" id="PF25876"/>
    </source>
</evidence>
<protein>
    <submittedName>
        <fullName evidence="13">Membrane fusion protein, macrolide-specific efflux system</fullName>
    </submittedName>
</protein>
<feature type="region of interest" description="Disordered" evidence="8">
    <location>
        <begin position="383"/>
        <end position="409"/>
    </location>
</feature>
<comment type="subcellular location">
    <subcellularLocation>
        <location evidence="1">Cell membrane</location>
    </subcellularLocation>
</comment>
<evidence type="ECO:0000256" key="7">
    <source>
        <dbReference type="SAM" id="Coils"/>
    </source>
</evidence>
<proteinExistence type="inferred from homology"/>
<evidence type="ECO:0000256" key="9">
    <source>
        <dbReference type="SAM" id="Phobius"/>
    </source>
</evidence>
<dbReference type="Pfam" id="PF25917">
    <property type="entry name" value="BSH_RND"/>
    <property type="match status" value="1"/>
</dbReference>
<dbReference type="GO" id="GO:0019898">
    <property type="term" value="C:extrinsic component of membrane"/>
    <property type="evidence" value="ECO:0007669"/>
    <property type="project" value="InterPro"/>
</dbReference>
<accession>A0A1I1IU69</accession>
<evidence type="ECO:0000259" key="12">
    <source>
        <dbReference type="Pfam" id="PF25944"/>
    </source>
</evidence>
<keyword evidence="9" id="KW-1133">Transmembrane helix</keyword>
<keyword evidence="4" id="KW-0997">Cell inner membrane</keyword>
<organism evidence="13 14">
    <name type="scientific">Devosia psychrophila</name>
    <dbReference type="NCBI Taxonomy" id="728005"/>
    <lineage>
        <taxon>Bacteria</taxon>
        <taxon>Pseudomonadati</taxon>
        <taxon>Pseudomonadota</taxon>
        <taxon>Alphaproteobacteria</taxon>
        <taxon>Hyphomicrobiales</taxon>
        <taxon>Devosiaceae</taxon>
        <taxon>Devosia</taxon>
    </lineage>
</organism>
<dbReference type="SUPFAM" id="SSF111369">
    <property type="entry name" value="HlyD-like secretion proteins"/>
    <property type="match status" value="1"/>
</dbReference>
<evidence type="ECO:0000313" key="13">
    <source>
        <dbReference type="EMBL" id="SFC37273.1"/>
    </source>
</evidence>
<evidence type="ECO:0000256" key="3">
    <source>
        <dbReference type="ARBA" id="ARBA00022475"/>
    </source>
</evidence>
<feature type="domain" description="Multidrug resistance protein MdtA-like alpha-helical hairpin" evidence="10">
    <location>
        <begin position="116"/>
        <end position="189"/>
    </location>
</feature>
<evidence type="ECO:0000256" key="4">
    <source>
        <dbReference type="ARBA" id="ARBA00022519"/>
    </source>
</evidence>
<name>A0A1I1IU69_9HYPH</name>
<evidence type="ECO:0000313" key="14">
    <source>
        <dbReference type="Proteomes" id="UP000182258"/>
    </source>
</evidence>
<keyword evidence="5 7" id="KW-0175">Coiled coil</keyword>
<evidence type="ECO:0000256" key="5">
    <source>
        <dbReference type="ARBA" id="ARBA00023054"/>
    </source>
</evidence>
<dbReference type="GO" id="GO:1990195">
    <property type="term" value="C:macrolide transmembrane transporter complex"/>
    <property type="evidence" value="ECO:0007669"/>
    <property type="project" value="InterPro"/>
</dbReference>
<keyword evidence="9" id="KW-0812">Transmembrane</keyword>
<dbReference type="EMBL" id="FOMB01000004">
    <property type="protein sequence ID" value="SFC37273.1"/>
    <property type="molecule type" value="Genomic_DNA"/>
</dbReference>
<evidence type="ECO:0000259" key="11">
    <source>
        <dbReference type="Pfam" id="PF25917"/>
    </source>
</evidence>
<dbReference type="GO" id="GO:0030313">
    <property type="term" value="C:cell envelope"/>
    <property type="evidence" value="ECO:0007669"/>
    <property type="project" value="UniProtKB-SubCell"/>
</dbReference>
<dbReference type="InterPro" id="IPR030190">
    <property type="entry name" value="MacA_alpha-hairpin_sf"/>
</dbReference>
<dbReference type="Pfam" id="PF25944">
    <property type="entry name" value="Beta-barrel_RND"/>
    <property type="match status" value="1"/>
</dbReference>